<dbReference type="OrthoDB" id="546450at2759"/>
<feature type="chain" id="PRO_5027649851" evidence="8">
    <location>
        <begin position="21"/>
        <end position="264"/>
    </location>
</feature>
<proteinExistence type="inferred from homology"/>
<keyword evidence="2 12" id="KW-0645">Protease</keyword>
<feature type="signal peptide" evidence="8">
    <location>
        <begin position="1"/>
        <end position="20"/>
    </location>
</feature>
<name>A0A6P4EY17_DRORH</name>
<keyword evidence="11" id="KW-1185">Reference proteome</keyword>
<evidence type="ECO:0000259" key="9">
    <source>
        <dbReference type="PROSITE" id="PS50240"/>
    </source>
</evidence>
<protein>
    <submittedName>
        <fullName evidence="12">Brain-specific serine protease 4</fullName>
    </submittedName>
</protein>
<dbReference type="PANTHER" id="PTHR24276">
    <property type="entry name" value="POLYSERASE-RELATED"/>
    <property type="match status" value="1"/>
</dbReference>
<dbReference type="InterPro" id="IPR033116">
    <property type="entry name" value="TRYPSIN_SER"/>
</dbReference>
<keyword evidence="3 8" id="KW-0732">Signal</keyword>
<dbReference type="InterPro" id="IPR001314">
    <property type="entry name" value="Peptidase_S1A"/>
</dbReference>
<dbReference type="SUPFAM" id="SSF50494">
    <property type="entry name" value="Trypsin-like serine proteases"/>
    <property type="match status" value="1"/>
</dbReference>
<evidence type="ECO:0000256" key="8">
    <source>
        <dbReference type="SAM" id="SignalP"/>
    </source>
</evidence>
<evidence type="ECO:0000256" key="6">
    <source>
        <dbReference type="ARBA" id="ARBA00023145"/>
    </source>
</evidence>
<dbReference type="InterPro" id="IPR001254">
    <property type="entry name" value="Trypsin_dom"/>
</dbReference>
<dbReference type="PROSITE" id="PS50240">
    <property type="entry name" value="TRYPSIN_DOM"/>
    <property type="match status" value="1"/>
</dbReference>
<evidence type="ECO:0000256" key="4">
    <source>
        <dbReference type="ARBA" id="ARBA00022801"/>
    </source>
</evidence>
<dbReference type="Proteomes" id="UP001652680">
    <property type="component" value="Unassembled WGS sequence"/>
</dbReference>
<keyword evidence="5" id="KW-0720">Serine protease</keyword>
<reference evidence="11" key="1">
    <citation type="journal article" date="2021" name="Elife">
        <title>Highly contiguous assemblies of 101 drosophilid genomes.</title>
        <authorList>
            <person name="Kim B.Y."/>
            <person name="Wang J.R."/>
            <person name="Miller D.E."/>
            <person name="Barmina O."/>
            <person name="Delaney E."/>
            <person name="Thompson A."/>
            <person name="Comeault A.A."/>
            <person name="Peede D."/>
            <person name="D'Agostino E.R."/>
            <person name="Pelaez J."/>
            <person name="Aguilar J.M."/>
            <person name="Haji D."/>
            <person name="Matsunaga T."/>
            <person name="Armstrong E.E."/>
            <person name="Zych M."/>
            <person name="Ogawa Y."/>
            <person name="Stamenkovic-Radak M."/>
            <person name="Jelic M."/>
            <person name="Veselinovic M.S."/>
            <person name="Tanaskovic M."/>
            <person name="Eric P."/>
            <person name="Gao J.J."/>
            <person name="Katoh T.K."/>
            <person name="Toda M.J."/>
            <person name="Watabe H."/>
            <person name="Watada M."/>
            <person name="Davis J.S."/>
            <person name="Moyle L.C."/>
            <person name="Manoli G."/>
            <person name="Bertolini E."/>
            <person name="Kostal V."/>
            <person name="Hawley R.S."/>
            <person name="Takahashi A."/>
            <person name="Jones C.D."/>
            <person name="Price D.K."/>
            <person name="Whiteman N."/>
            <person name="Kopp A."/>
            <person name="Matute D.R."/>
            <person name="Petrov D.A."/>
        </authorList>
    </citation>
    <scope>NUCLEOTIDE SEQUENCE [LARGE SCALE GENOMIC DNA]</scope>
</reference>
<dbReference type="InterPro" id="IPR043504">
    <property type="entry name" value="Peptidase_S1_PA_chymotrypsin"/>
</dbReference>
<dbReference type="Gene3D" id="2.40.10.10">
    <property type="entry name" value="Trypsin-like serine proteases"/>
    <property type="match status" value="1"/>
</dbReference>
<sequence>MSSRWVIITSLFLLISSNKSDEVDEEPAPRIHPRIYGGRETSNSEIGGVGVQIFYKTKLLCSGTLITSRHFLASAHCFENMNLNKFHVIAGHTREFNRHDTNAQNYILQLRLHPEYNKEKFIADIAVGKSTYPLEGKYIGYAKICRTRLHPEDKVTVAGFGSSDSFLSAGSRKTLRSMKVGIVDRHVCQKQLRIFIPSNVLCARAYNHETVCTGDSGGPLMFQNEVCGLSTWTYKCGNSRKPDIYMSVRYYAKFINKTINAMGF</sequence>
<dbReference type="InterPro" id="IPR050430">
    <property type="entry name" value="Peptidase_S1"/>
</dbReference>
<dbReference type="PRINTS" id="PR00722">
    <property type="entry name" value="CHYMOTRYPSIN"/>
</dbReference>
<evidence type="ECO:0000256" key="7">
    <source>
        <dbReference type="ARBA" id="ARBA00023157"/>
    </source>
</evidence>
<keyword evidence="7" id="KW-1015">Disulfide bond</keyword>
<keyword evidence="6" id="KW-0865">Zymogen</keyword>
<keyword evidence="4" id="KW-0378">Hydrolase</keyword>
<evidence type="ECO:0000256" key="2">
    <source>
        <dbReference type="ARBA" id="ARBA00022670"/>
    </source>
</evidence>
<comment type="similarity">
    <text evidence="1">Belongs to the peptidase S1 family.</text>
</comment>
<evidence type="ECO:0000256" key="3">
    <source>
        <dbReference type="ARBA" id="ARBA00022729"/>
    </source>
</evidence>
<accession>A0A6P4EY17</accession>
<feature type="domain" description="Peptidase S1" evidence="9">
    <location>
        <begin position="35"/>
        <end position="260"/>
    </location>
</feature>
<dbReference type="SMART" id="SM00020">
    <property type="entry name" value="Tryp_SPc"/>
    <property type="match status" value="1"/>
</dbReference>
<dbReference type="AlphaFoldDB" id="A0A6P4EY17"/>
<evidence type="ECO:0000313" key="10">
    <source>
        <dbReference type="EnsemblMetazoa" id="XP_016983050.1"/>
    </source>
</evidence>
<evidence type="ECO:0000256" key="1">
    <source>
        <dbReference type="ARBA" id="ARBA00007664"/>
    </source>
</evidence>
<evidence type="ECO:0000313" key="12">
    <source>
        <dbReference type="RefSeq" id="XP_016983050.1"/>
    </source>
</evidence>
<evidence type="ECO:0000313" key="11">
    <source>
        <dbReference type="Proteomes" id="UP001652680"/>
    </source>
</evidence>
<dbReference type="RefSeq" id="XP_016983050.1">
    <property type="nucleotide sequence ID" value="XM_017127561.1"/>
</dbReference>
<dbReference type="InterPro" id="IPR009003">
    <property type="entry name" value="Peptidase_S1_PA"/>
</dbReference>
<dbReference type="GO" id="GO:0004252">
    <property type="term" value="F:serine-type endopeptidase activity"/>
    <property type="evidence" value="ECO:0007669"/>
    <property type="project" value="InterPro"/>
</dbReference>
<dbReference type="GO" id="GO:0006508">
    <property type="term" value="P:proteolysis"/>
    <property type="evidence" value="ECO:0007669"/>
    <property type="project" value="UniProtKB-KW"/>
</dbReference>
<dbReference type="PANTHER" id="PTHR24276:SF94">
    <property type="entry name" value="AT20289P-RELATED"/>
    <property type="match status" value="1"/>
</dbReference>
<reference evidence="10" key="3">
    <citation type="submission" date="2025-05" db="UniProtKB">
        <authorList>
            <consortium name="EnsemblMetazoa"/>
        </authorList>
    </citation>
    <scope>IDENTIFICATION</scope>
</reference>
<dbReference type="Pfam" id="PF00089">
    <property type="entry name" value="Trypsin"/>
    <property type="match status" value="1"/>
</dbReference>
<organism evidence="12">
    <name type="scientific">Drosophila rhopaloa</name>
    <name type="common">Fruit fly</name>
    <dbReference type="NCBI Taxonomy" id="1041015"/>
    <lineage>
        <taxon>Eukaryota</taxon>
        <taxon>Metazoa</taxon>
        <taxon>Ecdysozoa</taxon>
        <taxon>Arthropoda</taxon>
        <taxon>Hexapoda</taxon>
        <taxon>Insecta</taxon>
        <taxon>Pterygota</taxon>
        <taxon>Neoptera</taxon>
        <taxon>Endopterygota</taxon>
        <taxon>Diptera</taxon>
        <taxon>Brachycera</taxon>
        <taxon>Muscomorpha</taxon>
        <taxon>Ephydroidea</taxon>
        <taxon>Drosophilidae</taxon>
        <taxon>Drosophila</taxon>
        <taxon>Sophophora</taxon>
    </lineage>
</organism>
<reference evidence="12" key="2">
    <citation type="submission" date="2025-04" db="UniProtKB">
        <authorList>
            <consortium name="RefSeq"/>
        </authorList>
    </citation>
    <scope>IDENTIFICATION</scope>
</reference>
<gene>
    <name evidence="12" type="primary">LOC108047406</name>
    <name evidence="10" type="synonym">108047406</name>
</gene>
<evidence type="ECO:0000256" key="5">
    <source>
        <dbReference type="ARBA" id="ARBA00022825"/>
    </source>
</evidence>
<dbReference type="PROSITE" id="PS00135">
    <property type="entry name" value="TRYPSIN_SER"/>
    <property type="match status" value="1"/>
</dbReference>
<dbReference type="GeneID" id="108047406"/>
<dbReference type="EnsemblMetazoa" id="XM_017127561.1">
    <property type="protein sequence ID" value="XP_016983050.1"/>
    <property type="gene ID" value="LOC108047406"/>
</dbReference>